<dbReference type="InterPro" id="IPR000301">
    <property type="entry name" value="Tetraspanin_animals"/>
</dbReference>
<reference evidence="8 9" key="1">
    <citation type="journal article" date="2018" name="Gigascience">
        <title>Genomes of trombidid mites reveal novel predicted allergens and laterally-transferred genes associated with secondary metabolism.</title>
        <authorList>
            <person name="Dong X."/>
            <person name="Chaisiri K."/>
            <person name="Xia D."/>
            <person name="Armstrong S.D."/>
            <person name="Fang Y."/>
            <person name="Donnelly M.J."/>
            <person name="Kadowaki T."/>
            <person name="McGarry J.W."/>
            <person name="Darby A.C."/>
            <person name="Makepeace B.L."/>
        </authorList>
    </citation>
    <scope>NUCLEOTIDE SEQUENCE [LARGE SCALE GENOMIC DNA]</scope>
    <source>
        <strain evidence="8">UoL-WK</strain>
    </source>
</reference>
<evidence type="ECO:0000256" key="2">
    <source>
        <dbReference type="ARBA" id="ARBA00006840"/>
    </source>
</evidence>
<evidence type="ECO:0000256" key="4">
    <source>
        <dbReference type="ARBA" id="ARBA00022989"/>
    </source>
</evidence>
<evidence type="ECO:0000256" key="1">
    <source>
        <dbReference type="ARBA" id="ARBA00004141"/>
    </source>
</evidence>
<evidence type="ECO:0000313" key="9">
    <source>
        <dbReference type="Proteomes" id="UP000285301"/>
    </source>
</evidence>
<keyword evidence="3 7" id="KW-0812">Transmembrane</keyword>
<proteinExistence type="inferred from homology"/>
<comment type="caution">
    <text evidence="7">Lacks conserved residue(s) required for the propagation of feature annotation.</text>
</comment>
<evidence type="ECO:0000256" key="3">
    <source>
        <dbReference type="ARBA" id="ARBA00022692"/>
    </source>
</evidence>
<feature type="transmembrane region" description="Helical" evidence="7">
    <location>
        <begin position="136"/>
        <end position="158"/>
    </location>
</feature>
<dbReference type="CDD" id="cd03127">
    <property type="entry name" value="tetraspanin_LEL"/>
    <property type="match status" value="1"/>
</dbReference>
<sequence>MVKGCSNNCCWGAANESRCALLTYGIIIGIGVFLLLIIAILLAVALTAIREGTKPYLKEIMTQYPHLDENNTNRTTVENIQTHLECCGWEKGPQDWSQFDQFKSKLPKSCCKDLADVCTADTNSYTEACTEKVLNALNLIFGIVLVLVFSLLLIEFLLTCFACCLACAVGNNSGRVLSHVQYHKAAA</sequence>
<comment type="similarity">
    <text evidence="2 7">Belongs to the tetraspanin (TM4SF) family.</text>
</comment>
<evidence type="ECO:0000313" key="8">
    <source>
        <dbReference type="EMBL" id="RWS17395.1"/>
    </source>
</evidence>
<dbReference type="EMBL" id="NCKU01000082">
    <property type="protein sequence ID" value="RWS17395.1"/>
    <property type="molecule type" value="Genomic_DNA"/>
</dbReference>
<evidence type="ECO:0000256" key="5">
    <source>
        <dbReference type="ARBA" id="ARBA00023136"/>
    </source>
</evidence>
<name>A0A3S3P8R9_9ACAR</name>
<feature type="disulfide bond" evidence="6">
    <location>
        <begin position="87"/>
        <end position="110"/>
    </location>
</feature>
<dbReference type="PIRSF" id="PIRSF002419">
    <property type="entry name" value="Tetraspanin"/>
    <property type="match status" value="1"/>
</dbReference>
<accession>A0A3S3P8R9</accession>
<dbReference type="InterPro" id="IPR008952">
    <property type="entry name" value="Tetraspanin_EC2_sf"/>
</dbReference>
<gene>
    <name evidence="8" type="ORF">B4U79_17549</name>
</gene>
<keyword evidence="9" id="KW-1185">Reference proteome</keyword>
<evidence type="ECO:0000256" key="6">
    <source>
        <dbReference type="PIRSR" id="PIRSR002419-1"/>
    </source>
</evidence>
<dbReference type="PRINTS" id="PR00259">
    <property type="entry name" value="TMFOUR"/>
</dbReference>
<dbReference type="Proteomes" id="UP000285301">
    <property type="component" value="Unassembled WGS sequence"/>
</dbReference>
<feature type="transmembrane region" description="Helical" evidence="7">
    <location>
        <begin position="21"/>
        <end position="49"/>
    </location>
</feature>
<keyword evidence="5 7" id="KW-0472">Membrane</keyword>
<dbReference type="InterPro" id="IPR018499">
    <property type="entry name" value="Tetraspanin/Peripherin"/>
</dbReference>
<dbReference type="Pfam" id="PF00335">
    <property type="entry name" value="Tetraspanin"/>
    <property type="match status" value="1"/>
</dbReference>
<keyword evidence="4 7" id="KW-1133">Transmembrane helix</keyword>
<protein>
    <recommendedName>
        <fullName evidence="7">Tetraspanin</fullName>
    </recommendedName>
</protein>
<dbReference type="OrthoDB" id="10033535at2759"/>
<dbReference type="STRING" id="1965070.A0A3S3P8R9"/>
<comment type="subcellular location">
    <subcellularLocation>
        <location evidence="1 7">Membrane</location>
        <topology evidence="1 7">Multi-pass membrane protein</topology>
    </subcellularLocation>
</comment>
<dbReference type="PANTHER" id="PTHR19282">
    <property type="entry name" value="TETRASPANIN"/>
    <property type="match status" value="1"/>
</dbReference>
<dbReference type="PANTHER" id="PTHR19282:SF534">
    <property type="entry name" value="TETRASPANIN FAMILY-RELATED"/>
    <property type="match status" value="1"/>
</dbReference>
<dbReference type="AlphaFoldDB" id="A0A3S3P8R9"/>
<organism evidence="8 9">
    <name type="scientific">Dinothrombium tinctorium</name>
    <dbReference type="NCBI Taxonomy" id="1965070"/>
    <lineage>
        <taxon>Eukaryota</taxon>
        <taxon>Metazoa</taxon>
        <taxon>Ecdysozoa</taxon>
        <taxon>Arthropoda</taxon>
        <taxon>Chelicerata</taxon>
        <taxon>Arachnida</taxon>
        <taxon>Acari</taxon>
        <taxon>Acariformes</taxon>
        <taxon>Trombidiformes</taxon>
        <taxon>Prostigmata</taxon>
        <taxon>Anystina</taxon>
        <taxon>Parasitengona</taxon>
        <taxon>Trombidioidea</taxon>
        <taxon>Trombidiidae</taxon>
        <taxon>Dinothrombium</taxon>
    </lineage>
</organism>
<dbReference type="GO" id="GO:0005886">
    <property type="term" value="C:plasma membrane"/>
    <property type="evidence" value="ECO:0007669"/>
    <property type="project" value="TreeGrafter"/>
</dbReference>
<dbReference type="Gene3D" id="1.10.1450.10">
    <property type="entry name" value="Tetraspanin"/>
    <property type="match status" value="1"/>
</dbReference>
<evidence type="ECO:0000256" key="7">
    <source>
        <dbReference type="RuleBase" id="RU361218"/>
    </source>
</evidence>
<comment type="caution">
    <text evidence="8">The sequence shown here is derived from an EMBL/GenBank/DDBJ whole genome shotgun (WGS) entry which is preliminary data.</text>
</comment>
<dbReference type="SUPFAM" id="SSF48652">
    <property type="entry name" value="Tetraspanin"/>
    <property type="match status" value="1"/>
</dbReference>
<keyword evidence="6" id="KW-1015">Disulfide bond</keyword>